<organism evidence="2 3">
    <name type="scientific">Candidatus Abzuiibacterium crystallinum</name>
    <dbReference type="NCBI Taxonomy" id="1974748"/>
    <lineage>
        <taxon>Bacteria</taxon>
        <taxon>Pseudomonadati</taxon>
        <taxon>Candidatus Omnitrophota</taxon>
        <taxon>Candidatus Abzuiibacterium</taxon>
    </lineage>
</organism>
<accession>A0A2H0LMN2</accession>
<dbReference type="EMBL" id="PCVY01000064">
    <property type="protein sequence ID" value="PIQ85657.1"/>
    <property type="molecule type" value="Genomic_DNA"/>
</dbReference>
<name>A0A2H0LMN2_9BACT</name>
<evidence type="ECO:0000313" key="3">
    <source>
        <dbReference type="Proteomes" id="UP000230859"/>
    </source>
</evidence>
<protein>
    <submittedName>
        <fullName evidence="2">Uncharacterized protein</fullName>
    </submittedName>
</protein>
<gene>
    <name evidence="2" type="ORF">COV74_08135</name>
</gene>
<keyword evidence="1" id="KW-1133">Transmembrane helix</keyword>
<proteinExistence type="predicted"/>
<reference evidence="2 3" key="1">
    <citation type="submission" date="2017-09" db="EMBL/GenBank/DDBJ databases">
        <title>Depth-based differentiation of microbial function through sediment-hosted aquifers and enrichment of novel symbionts in the deep terrestrial subsurface.</title>
        <authorList>
            <person name="Probst A.J."/>
            <person name="Ladd B."/>
            <person name="Jarett J.K."/>
            <person name="Geller-Mcgrath D.E."/>
            <person name="Sieber C.M."/>
            <person name="Emerson J.B."/>
            <person name="Anantharaman K."/>
            <person name="Thomas B.C."/>
            <person name="Malmstrom R."/>
            <person name="Stieglmeier M."/>
            <person name="Klingl A."/>
            <person name="Woyke T."/>
            <person name="Ryan C.M."/>
            <person name="Banfield J.F."/>
        </authorList>
    </citation>
    <scope>NUCLEOTIDE SEQUENCE [LARGE SCALE GENOMIC DNA]</scope>
    <source>
        <strain evidence="2">CG11_big_fil_rev_8_21_14_0_20_45_26</strain>
    </source>
</reference>
<evidence type="ECO:0000313" key="2">
    <source>
        <dbReference type="EMBL" id="PIQ85657.1"/>
    </source>
</evidence>
<dbReference type="Proteomes" id="UP000230859">
    <property type="component" value="Unassembled WGS sequence"/>
</dbReference>
<sequence length="62" mass="7367">MKGKTAIEKSNSYPLFFLAEMIAAKFPDVLFLLIFGHDFTAFWRRSWKDQAFLCRQVKMFID</sequence>
<keyword evidence="1" id="KW-0812">Transmembrane</keyword>
<keyword evidence="1" id="KW-0472">Membrane</keyword>
<dbReference type="AlphaFoldDB" id="A0A2H0LMN2"/>
<feature type="transmembrane region" description="Helical" evidence="1">
    <location>
        <begin position="12"/>
        <end position="35"/>
    </location>
</feature>
<comment type="caution">
    <text evidence="2">The sequence shown here is derived from an EMBL/GenBank/DDBJ whole genome shotgun (WGS) entry which is preliminary data.</text>
</comment>
<evidence type="ECO:0000256" key="1">
    <source>
        <dbReference type="SAM" id="Phobius"/>
    </source>
</evidence>